<name>A0A840AYN8_9HYPH</name>
<dbReference type="PIRSF" id="PIRSF006241">
    <property type="entry name" value="HyI"/>
    <property type="match status" value="1"/>
</dbReference>
<evidence type="ECO:0000313" key="6">
    <source>
        <dbReference type="Proteomes" id="UP000553963"/>
    </source>
</evidence>
<dbReference type="PANTHER" id="PTHR43489:SF6">
    <property type="entry name" value="HYDROXYPYRUVATE ISOMERASE-RELATED"/>
    <property type="match status" value="1"/>
</dbReference>
<dbReference type="SUPFAM" id="SSF51658">
    <property type="entry name" value="Xylose isomerase-like"/>
    <property type="match status" value="1"/>
</dbReference>
<sequence length="258" mass="27265">MKGFSANLGFLFPELPLLGRIEAAARAGFRAIELHWPYDVPAETLAAACEAADVVLTGINTAPGDRAAGEFGLGAVPGREAAFEAVVGQSLAYCAATGTTMVHAMAGVVPAGGEARATLVANLKRAAAEAQRSGVTLLLEPLNPRDVPGYFYSTVEEAAEIIDAVGAPNVRLMFDVYHVGVASGDVIMRLRRFFPLVGHVQIAAVPSRHEPDEGEISYPAIFLELEALGYAGWVGCEYKPRGDTLEGLVWTERLGVTL</sequence>
<dbReference type="InterPro" id="IPR026040">
    <property type="entry name" value="HyI-like"/>
</dbReference>
<accession>A0A840AYN8</accession>
<feature type="active site" description="Proton donor/acceptor" evidence="3">
    <location>
        <position position="237"/>
    </location>
</feature>
<dbReference type="GO" id="GO:0008903">
    <property type="term" value="F:hydroxypyruvate isomerase activity"/>
    <property type="evidence" value="ECO:0007669"/>
    <property type="project" value="UniProtKB-EC"/>
</dbReference>
<keyword evidence="1 2" id="KW-0413">Isomerase</keyword>
<comment type="similarity">
    <text evidence="2">Belongs to the hyi family.</text>
</comment>
<evidence type="ECO:0000313" key="5">
    <source>
        <dbReference type="EMBL" id="MBB3933585.1"/>
    </source>
</evidence>
<comment type="caution">
    <text evidence="5">The sequence shown here is derived from an EMBL/GenBank/DDBJ whole genome shotgun (WGS) entry which is preliminary data.</text>
</comment>
<dbReference type="InterPro" id="IPR013022">
    <property type="entry name" value="Xyl_isomerase-like_TIM-brl"/>
</dbReference>
<dbReference type="InterPro" id="IPR036237">
    <property type="entry name" value="Xyl_isomerase-like_sf"/>
</dbReference>
<evidence type="ECO:0000259" key="4">
    <source>
        <dbReference type="Pfam" id="PF01261"/>
    </source>
</evidence>
<protein>
    <submittedName>
        <fullName evidence="5">Hydroxypyruvate isomerase</fullName>
        <ecNumber evidence="5">5.3.1.22</ecNumber>
    </submittedName>
</protein>
<feature type="active site" description="Proton donor/acceptor" evidence="3">
    <location>
        <position position="140"/>
    </location>
</feature>
<dbReference type="EMBL" id="JACIDS010000006">
    <property type="protein sequence ID" value="MBB3933585.1"/>
    <property type="molecule type" value="Genomic_DNA"/>
</dbReference>
<evidence type="ECO:0000256" key="3">
    <source>
        <dbReference type="PIRSR" id="PIRSR006241-50"/>
    </source>
</evidence>
<dbReference type="Proteomes" id="UP000553963">
    <property type="component" value="Unassembled WGS sequence"/>
</dbReference>
<organism evidence="5 6">
    <name type="scientific">Kaistia hirudinis</name>
    <dbReference type="NCBI Taxonomy" id="1293440"/>
    <lineage>
        <taxon>Bacteria</taxon>
        <taxon>Pseudomonadati</taxon>
        <taxon>Pseudomonadota</taxon>
        <taxon>Alphaproteobacteria</taxon>
        <taxon>Hyphomicrobiales</taxon>
        <taxon>Kaistiaceae</taxon>
        <taxon>Kaistia</taxon>
    </lineage>
</organism>
<dbReference type="EC" id="5.3.1.22" evidence="5"/>
<gene>
    <name evidence="5" type="ORF">GGR25_004658</name>
</gene>
<evidence type="ECO:0000256" key="1">
    <source>
        <dbReference type="ARBA" id="ARBA00023235"/>
    </source>
</evidence>
<keyword evidence="6" id="KW-1185">Reference proteome</keyword>
<dbReference type="InterPro" id="IPR050417">
    <property type="entry name" value="Sugar_Epim/Isomerase"/>
</dbReference>
<dbReference type="GO" id="GO:0046487">
    <property type="term" value="P:glyoxylate metabolic process"/>
    <property type="evidence" value="ECO:0007669"/>
    <property type="project" value="TreeGrafter"/>
</dbReference>
<dbReference type="FunFam" id="3.20.20.150:FF:000007">
    <property type="entry name" value="Hydroxypyruvate isomerase"/>
    <property type="match status" value="1"/>
</dbReference>
<dbReference type="RefSeq" id="WP_183401223.1">
    <property type="nucleotide sequence ID" value="NZ_JACIDS010000006.1"/>
</dbReference>
<evidence type="ECO:0000256" key="2">
    <source>
        <dbReference type="PIRNR" id="PIRNR006241"/>
    </source>
</evidence>
<dbReference type="Gene3D" id="3.20.20.150">
    <property type="entry name" value="Divalent-metal-dependent TIM barrel enzymes"/>
    <property type="match status" value="1"/>
</dbReference>
<reference evidence="5 6" key="1">
    <citation type="submission" date="2020-08" db="EMBL/GenBank/DDBJ databases">
        <title>Genomic Encyclopedia of Type Strains, Phase IV (KMG-IV): sequencing the most valuable type-strain genomes for metagenomic binning, comparative biology and taxonomic classification.</title>
        <authorList>
            <person name="Goeker M."/>
        </authorList>
    </citation>
    <scope>NUCLEOTIDE SEQUENCE [LARGE SCALE GENOMIC DNA]</scope>
    <source>
        <strain evidence="5 6">DSM 25966</strain>
    </source>
</reference>
<feature type="domain" description="Xylose isomerase-like TIM barrel" evidence="4">
    <location>
        <begin position="21"/>
        <end position="252"/>
    </location>
</feature>
<keyword evidence="5" id="KW-0670">Pyruvate</keyword>
<dbReference type="AlphaFoldDB" id="A0A840AYN8"/>
<proteinExistence type="inferred from homology"/>
<dbReference type="Pfam" id="PF01261">
    <property type="entry name" value="AP_endonuc_2"/>
    <property type="match status" value="1"/>
</dbReference>
<dbReference type="PANTHER" id="PTHR43489">
    <property type="entry name" value="ISOMERASE"/>
    <property type="match status" value="1"/>
</dbReference>